<feature type="compositionally biased region" description="Basic and acidic residues" evidence="1">
    <location>
        <begin position="265"/>
        <end position="274"/>
    </location>
</feature>
<feature type="compositionally biased region" description="Low complexity" evidence="1">
    <location>
        <begin position="131"/>
        <end position="146"/>
    </location>
</feature>
<feature type="compositionally biased region" description="Polar residues" evidence="1">
    <location>
        <begin position="216"/>
        <end position="232"/>
    </location>
</feature>
<dbReference type="InParanoid" id="A0A2K1IRD4"/>
<feature type="region of interest" description="Disordered" evidence="1">
    <location>
        <begin position="1"/>
        <end position="26"/>
    </location>
</feature>
<feature type="compositionally biased region" description="Polar residues" evidence="1">
    <location>
        <begin position="301"/>
        <end position="322"/>
    </location>
</feature>
<organism evidence="2">
    <name type="scientific">Physcomitrium patens</name>
    <name type="common">Spreading-leaved earth moss</name>
    <name type="synonym">Physcomitrella patens</name>
    <dbReference type="NCBI Taxonomy" id="3218"/>
    <lineage>
        <taxon>Eukaryota</taxon>
        <taxon>Viridiplantae</taxon>
        <taxon>Streptophyta</taxon>
        <taxon>Embryophyta</taxon>
        <taxon>Bryophyta</taxon>
        <taxon>Bryophytina</taxon>
        <taxon>Bryopsida</taxon>
        <taxon>Funariidae</taxon>
        <taxon>Funariales</taxon>
        <taxon>Funariaceae</taxon>
        <taxon>Physcomitrium</taxon>
    </lineage>
</organism>
<evidence type="ECO:0000313" key="2">
    <source>
        <dbReference type="EMBL" id="PNR31835.1"/>
    </source>
</evidence>
<dbReference type="EnsemblPlants" id="Pp3c21_9800V3.1">
    <property type="protein sequence ID" value="Pp3c21_9800V3.1"/>
    <property type="gene ID" value="Pp3c21_9800"/>
</dbReference>
<keyword evidence="4" id="KW-1185">Reference proteome</keyword>
<evidence type="ECO:0000313" key="3">
    <source>
        <dbReference type="EnsemblPlants" id="Pp3c21_9800V3.1"/>
    </source>
</evidence>
<accession>A0A2K1IRD4</accession>
<name>A0A2K1IRD4_PHYPA</name>
<feature type="compositionally biased region" description="Basic residues" evidence="1">
    <location>
        <begin position="345"/>
        <end position="354"/>
    </location>
</feature>
<feature type="compositionally biased region" description="Basic residues" evidence="1">
    <location>
        <begin position="247"/>
        <end position="264"/>
    </location>
</feature>
<dbReference type="Gramene" id="Pp3c21_9800V3.1">
    <property type="protein sequence ID" value="Pp3c21_9800V3.1"/>
    <property type="gene ID" value="Pp3c21_9800"/>
</dbReference>
<proteinExistence type="predicted"/>
<feature type="compositionally biased region" description="Polar residues" evidence="1">
    <location>
        <begin position="1"/>
        <end position="12"/>
    </location>
</feature>
<reference evidence="2 4" key="1">
    <citation type="journal article" date="2008" name="Science">
        <title>The Physcomitrella genome reveals evolutionary insights into the conquest of land by plants.</title>
        <authorList>
            <person name="Rensing S."/>
            <person name="Lang D."/>
            <person name="Zimmer A."/>
            <person name="Terry A."/>
            <person name="Salamov A."/>
            <person name="Shapiro H."/>
            <person name="Nishiyama T."/>
            <person name="Perroud P.-F."/>
            <person name="Lindquist E."/>
            <person name="Kamisugi Y."/>
            <person name="Tanahashi T."/>
            <person name="Sakakibara K."/>
            <person name="Fujita T."/>
            <person name="Oishi K."/>
            <person name="Shin-I T."/>
            <person name="Kuroki Y."/>
            <person name="Toyoda A."/>
            <person name="Suzuki Y."/>
            <person name="Hashimoto A."/>
            <person name="Yamaguchi K."/>
            <person name="Sugano A."/>
            <person name="Kohara Y."/>
            <person name="Fujiyama A."/>
            <person name="Anterola A."/>
            <person name="Aoki S."/>
            <person name="Ashton N."/>
            <person name="Barbazuk W.B."/>
            <person name="Barker E."/>
            <person name="Bennetzen J."/>
            <person name="Bezanilla M."/>
            <person name="Blankenship R."/>
            <person name="Cho S.H."/>
            <person name="Dutcher S."/>
            <person name="Estelle M."/>
            <person name="Fawcett J.A."/>
            <person name="Gundlach H."/>
            <person name="Hanada K."/>
            <person name="Heyl A."/>
            <person name="Hicks K.A."/>
            <person name="Hugh J."/>
            <person name="Lohr M."/>
            <person name="Mayer K."/>
            <person name="Melkozernov A."/>
            <person name="Murata T."/>
            <person name="Nelson D."/>
            <person name="Pils B."/>
            <person name="Prigge M."/>
            <person name="Reiss B."/>
            <person name="Renner T."/>
            <person name="Rombauts S."/>
            <person name="Rushton P."/>
            <person name="Sanderfoot A."/>
            <person name="Schween G."/>
            <person name="Shiu S.-H."/>
            <person name="Stueber K."/>
            <person name="Theodoulou F.L."/>
            <person name="Tu H."/>
            <person name="Van de Peer Y."/>
            <person name="Verrier P.J."/>
            <person name="Waters E."/>
            <person name="Wood A."/>
            <person name="Yang L."/>
            <person name="Cove D."/>
            <person name="Cuming A."/>
            <person name="Hasebe M."/>
            <person name="Lucas S."/>
            <person name="Mishler D.B."/>
            <person name="Reski R."/>
            <person name="Grigoriev I."/>
            <person name="Quatrano R.S."/>
            <person name="Boore J.L."/>
        </authorList>
    </citation>
    <scope>NUCLEOTIDE SEQUENCE [LARGE SCALE GENOMIC DNA]</scope>
    <source>
        <strain evidence="3 4">cv. Gransden 2004</strain>
    </source>
</reference>
<protein>
    <submittedName>
        <fullName evidence="2 3">Uncharacterized protein</fullName>
    </submittedName>
</protein>
<dbReference type="AlphaFoldDB" id="A0A2K1IRD4"/>
<feature type="compositionally biased region" description="Polar residues" evidence="1">
    <location>
        <begin position="180"/>
        <end position="196"/>
    </location>
</feature>
<dbReference type="Proteomes" id="UP000006727">
    <property type="component" value="Chromosome 21"/>
</dbReference>
<gene>
    <name evidence="2" type="ORF">PHYPA_025958</name>
</gene>
<evidence type="ECO:0000256" key="1">
    <source>
        <dbReference type="SAM" id="MobiDB-lite"/>
    </source>
</evidence>
<feature type="compositionally biased region" description="Pro residues" evidence="1">
    <location>
        <begin position="147"/>
        <end position="171"/>
    </location>
</feature>
<feature type="compositionally biased region" description="Basic and acidic residues" evidence="1">
    <location>
        <begin position="237"/>
        <end position="246"/>
    </location>
</feature>
<feature type="compositionally biased region" description="Basic residues" evidence="1">
    <location>
        <begin position="275"/>
        <end position="286"/>
    </location>
</feature>
<reference evidence="2 4" key="2">
    <citation type="journal article" date="2018" name="Plant J.">
        <title>The Physcomitrella patens chromosome-scale assembly reveals moss genome structure and evolution.</title>
        <authorList>
            <person name="Lang D."/>
            <person name="Ullrich K.K."/>
            <person name="Murat F."/>
            <person name="Fuchs J."/>
            <person name="Jenkins J."/>
            <person name="Haas F.B."/>
            <person name="Piednoel M."/>
            <person name="Gundlach H."/>
            <person name="Van Bel M."/>
            <person name="Meyberg R."/>
            <person name="Vives C."/>
            <person name="Morata J."/>
            <person name="Symeonidi A."/>
            <person name="Hiss M."/>
            <person name="Muchero W."/>
            <person name="Kamisugi Y."/>
            <person name="Saleh O."/>
            <person name="Blanc G."/>
            <person name="Decker E.L."/>
            <person name="van Gessel N."/>
            <person name="Grimwood J."/>
            <person name="Hayes R.D."/>
            <person name="Graham S.W."/>
            <person name="Gunter L.E."/>
            <person name="McDaniel S.F."/>
            <person name="Hoernstein S.N.W."/>
            <person name="Larsson A."/>
            <person name="Li F.W."/>
            <person name="Perroud P.F."/>
            <person name="Phillips J."/>
            <person name="Ranjan P."/>
            <person name="Rokshar D.S."/>
            <person name="Rothfels C.J."/>
            <person name="Schneider L."/>
            <person name="Shu S."/>
            <person name="Stevenson D.W."/>
            <person name="Thummler F."/>
            <person name="Tillich M."/>
            <person name="Villarreal Aguilar J.C."/>
            <person name="Widiez T."/>
            <person name="Wong G.K."/>
            <person name="Wymore A."/>
            <person name="Zhang Y."/>
            <person name="Zimmer A.D."/>
            <person name="Quatrano R.S."/>
            <person name="Mayer K.F.X."/>
            <person name="Goodstein D."/>
            <person name="Casacuberta J.M."/>
            <person name="Vandepoele K."/>
            <person name="Reski R."/>
            <person name="Cuming A.C."/>
            <person name="Tuskan G.A."/>
            <person name="Maumus F."/>
            <person name="Salse J."/>
            <person name="Schmutz J."/>
            <person name="Rensing S.A."/>
        </authorList>
    </citation>
    <scope>NUCLEOTIDE SEQUENCE [LARGE SCALE GENOMIC DNA]</scope>
    <source>
        <strain evidence="3 4">cv. Gransden 2004</strain>
    </source>
</reference>
<evidence type="ECO:0000313" key="4">
    <source>
        <dbReference type="Proteomes" id="UP000006727"/>
    </source>
</evidence>
<dbReference type="EMBL" id="ABEU02000021">
    <property type="protein sequence ID" value="PNR31835.1"/>
    <property type="molecule type" value="Genomic_DNA"/>
</dbReference>
<feature type="compositionally biased region" description="Pro residues" evidence="1">
    <location>
        <begin position="289"/>
        <end position="299"/>
    </location>
</feature>
<feature type="region of interest" description="Disordered" evidence="1">
    <location>
        <begin position="121"/>
        <end position="366"/>
    </location>
</feature>
<reference evidence="3" key="3">
    <citation type="submission" date="2020-12" db="UniProtKB">
        <authorList>
            <consortium name="EnsemblPlants"/>
        </authorList>
    </citation>
    <scope>IDENTIFICATION</scope>
</reference>
<sequence length="425" mass="47101">MGNPTNTLQSTLRPELNPNPFRMGSSKYPETLGTPLGVGNRELRLFTFFSIGDLSVTRWGHNSPCARFRGQRSRLTYLRVVRKCSILGTRRRIRSVTRHPFKLRTLCSSTFCKMLSCRMSNSSGMTHKGRPLSSDSPSSPTHSPAHPTAPEPPPAAPPLPGSPGEPAPSQTPPVALCSHSPPQSGRPSRSARSLPNTDPRPSPRSHIITTPALLHSNPNPGLSTPPDFQTRFQGGEDNTRGREKKITKYQKKTNKQTNIKTRKQHTQEEGEEKNPKKKKKKKKKKTNPPYTPKSRPLPPSLASSEYASRSPCLATNQPTNPARTDVDGRGIRLTTDSQRYSQIQTRRRRSRRRLSTATDAGHSASLSLSLPQAASLHTHTPLHCSDSSTSRFTSVRPSLRSSVCVSVRLSFSSSFYSFKRSFVRQ</sequence>